<dbReference type="InterPro" id="IPR018392">
    <property type="entry name" value="LysM"/>
</dbReference>
<dbReference type="AlphaFoldDB" id="A0A2S1LXW0"/>
<dbReference type="InterPro" id="IPR016047">
    <property type="entry name" value="M23ase_b-sheet_dom"/>
</dbReference>
<evidence type="ECO:0000259" key="1">
    <source>
        <dbReference type="SMART" id="SM00257"/>
    </source>
</evidence>
<reference evidence="2 3" key="1">
    <citation type="submission" date="2018-01" db="EMBL/GenBank/DDBJ databases">
        <title>Genome sequence of Borrelia tachyglossi.</title>
        <authorList>
            <person name="Gofton A.W."/>
        </authorList>
    </citation>
    <scope>NUCLEOTIDE SEQUENCE [LARGE SCALE GENOMIC DNA]</scope>
    <source>
        <strain evidence="2 3">Bc-F10-1268</strain>
    </source>
</reference>
<dbReference type="Gene3D" id="2.70.70.10">
    <property type="entry name" value="Glucose Permease (Domain IIA)"/>
    <property type="match status" value="1"/>
</dbReference>
<feature type="domain" description="LysM" evidence="1">
    <location>
        <begin position="58"/>
        <end position="101"/>
    </location>
</feature>
<dbReference type="Pfam" id="PF01551">
    <property type="entry name" value="Peptidase_M23"/>
    <property type="match status" value="1"/>
</dbReference>
<dbReference type="CDD" id="cd12797">
    <property type="entry name" value="M23_peptidase"/>
    <property type="match status" value="1"/>
</dbReference>
<accession>A0A2S1LXW0</accession>
<dbReference type="InterPro" id="IPR036779">
    <property type="entry name" value="LysM_dom_sf"/>
</dbReference>
<keyword evidence="3" id="KW-1185">Reference proteome</keyword>
<dbReference type="InterPro" id="IPR050570">
    <property type="entry name" value="Cell_wall_metabolism_enzyme"/>
</dbReference>
<gene>
    <name evidence="2" type="ORF">CR532_04005</name>
</gene>
<evidence type="ECO:0000313" key="3">
    <source>
        <dbReference type="Proteomes" id="UP000244655"/>
    </source>
</evidence>
<dbReference type="PANTHER" id="PTHR21666">
    <property type="entry name" value="PEPTIDASE-RELATED"/>
    <property type="match status" value="1"/>
</dbReference>
<evidence type="ECO:0000313" key="2">
    <source>
        <dbReference type="EMBL" id="AWG43112.1"/>
    </source>
</evidence>
<dbReference type="SMART" id="SM00257">
    <property type="entry name" value="LysM"/>
    <property type="match status" value="1"/>
</dbReference>
<dbReference type="PANTHER" id="PTHR21666:SF290">
    <property type="entry name" value="PEPTIDASE M23 DOMAIN PROTEIN"/>
    <property type="match status" value="1"/>
</dbReference>
<dbReference type="Proteomes" id="UP000244655">
    <property type="component" value="Chromosome"/>
</dbReference>
<dbReference type="Gene3D" id="3.10.350.10">
    <property type="entry name" value="LysM domain"/>
    <property type="match status" value="1"/>
</dbReference>
<dbReference type="Pfam" id="PF01476">
    <property type="entry name" value="LysM"/>
    <property type="match status" value="1"/>
</dbReference>
<dbReference type="CDD" id="cd00118">
    <property type="entry name" value="LysM"/>
    <property type="match status" value="1"/>
</dbReference>
<dbReference type="InterPro" id="IPR011055">
    <property type="entry name" value="Dup_hybrid_motif"/>
</dbReference>
<protein>
    <submittedName>
        <fullName evidence="2">M23 family peptidase</fullName>
    </submittedName>
</protein>
<name>A0A2S1LXW0_9SPIR</name>
<organism evidence="2 3">
    <name type="scientific">Candidatus Borreliella tachyglossi</name>
    <dbReference type="NCBI Taxonomy" id="1964448"/>
    <lineage>
        <taxon>Bacteria</taxon>
        <taxon>Pseudomonadati</taxon>
        <taxon>Spirochaetota</taxon>
        <taxon>Spirochaetia</taxon>
        <taxon>Spirochaetales</taxon>
        <taxon>Borreliaceae</taxon>
        <taxon>Borreliella</taxon>
    </lineage>
</organism>
<dbReference type="EMBL" id="CP025785">
    <property type="protein sequence ID" value="AWG43112.1"/>
    <property type="molecule type" value="Genomic_DNA"/>
</dbReference>
<dbReference type="RefSeq" id="WP_108729511.1">
    <property type="nucleotide sequence ID" value="NZ_CP025785.1"/>
</dbReference>
<dbReference type="SUPFAM" id="SSF51261">
    <property type="entry name" value="Duplicated hybrid motif"/>
    <property type="match status" value="1"/>
</dbReference>
<sequence>MSKLTLLLKIIFCFLQFNYIYSYPEIKNFSNKDPIFSDLRAKISKYNKKENVPLFIYSYKVKENDTFFKIANKVNGWQASISTINLLDSPFVKAGQEILIPSKRGLFVLDNKEHRFNNLLLATRDLAKSEKIKVRRDNKIYEFYFFDSVKQPDLSFFSSTEMLFFLNSDFIFPLKRFIVSSDFGLRADPFTGRESFHTGIDLAAPMDSLVFCTSYGVVIVVDYNDIYGNFVVVEHKNNIKSLYGHLNSYIVSKGDVLRTGDIIGRVGQTGRSTGPHLHFEILKKDTPTNPIKILK</sequence>
<dbReference type="GO" id="GO:0004222">
    <property type="term" value="F:metalloendopeptidase activity"/>
    <property type="evidence" value="ECO:0007669"/>
    <property type="project" value="TreeGrafter"/>
</dbReference>
<dbReference type="OrthoDB" id="305469at2"/>
<proteinExistence type="predicted"/>